<reference evidence="2" key="1">
    <citation type="submission" date="2020-03" db="EMBL/GenBank/DDBJ databases">
        <title>The deep terrestrial virosphere.</title>
        <authorList>
            <person name="Holmfeldt K."/>
            <person name="Nilsson E."/>
            <person name="Simone D."/>
            <person name="Lopez-Fernandez M."/>
            <person name="Wu X."/>
            <person name="de Brujin I."/>
            <person name="Lundin D."/>
            <person name="Andersson A."/>
            <person name="Bertilsson S."/>
            <person name="Dopson M."/>
        </authorList>
    </citation>
    <scope>NUCLEOTIDE SEQUENCE</scope>
    <source>
        <strain evidence="2">TM448B06188</strain>
    </source>
</reference>
<keyword evidence="1" id="KW-0472">Membrane</keyword>
<name>A0A6M3Y4G1_9ZZZZ</name>
<keyword evidence="1" id="KW-0812">Transmembrane</keyword>
<feature type="transmembrane region" description="Helical" evidence="1">
    <location>
        <begin position="12"/>
        <end position="37"/>
    </location>
</feature>
<protein>
    <submittedName>
        <fullName evidence="2">Uncharacterized protein</fullName>
    </submittedName>
</protein>
<evidence type="ECO:0000256" key="1">
    <source>
        <dbReference type="SAM" id="Phobius"/>
    </source>
</evidence>
<sequence length="227" mass="26075">MTPKEKRDNRRSWWIVILICWIGLWAVVLSVLPSILYGDEIIESKLSKRLIAPEKAAALIKYTGCIDRAWRIADLVCIEDGDLTHCVSTNKTKRKSESRNYLNDVEEGQIANKQKWEDCYILDGLTDDQYKEVNVKCGIWDVNDTILIKQNKGRCFVAVYADMGKWSNVVNELNWMTILNKNDIAMLDKAESELKAAEIPESRQKDYGFAMKDIKSIREKIALIGIK</sequence>
<dbReference type="AlphaFoldDB" id="A0A6M3Y4G1"/>
<accession>A0A6M3Y4G1</accession>
<dbReference type="EMBL" id="MT145150">
    <property type="protein sequence ID" value="QJI04118.1"/>
    <property type="molecule type" value="Genomic_DNA"/>
</dbReference>
<proteinExistence type="predicted"/>
<keyword evidence="1" id="KW-1133">Transmembrane helix</keyword>
<gene>
    <name evidence="2" type="ORF">TM448B06188_0003</name>
</gene>
<organism evidence="2">
    <name type="scientific">viral metagenome</name>
    <dbReference type="NCBI Taxonomy" id="1070528"/>
    <lineage>
        <taxon>unclassified sequences</taxon>
        <taxon>metagenomes</taxon>
        <taxon>organismal metagenomes</taxon>
    </lineage>
</organism>
<evidence type="ECO:0000313" key="2">
    <source>
        <dbReference type="EMBL" id="QJI04118.1"/>
    </source>
</evidence>